<comment type="caution">
    <text evidence="2">The sequence shown here is derived from an EMBL/GenBank/DDBJ whole genome shotgun (WGS) entry which is preliminary data.</text>
</comment>
<reference evidence="2 3" key="1">
    <citation type="submission" date="2020-08" db="EMBL/GenBank/DDBJ databases">
        <title>Description of novel Pseudomonas species.</title>
        <authorList>
            <person name="Duman M."/>
            <person name="Mulet M."/>
            <person name="Altun S."/>
            <person name="Saticioglu I.B."/>
            <person name="Lalucat J."/>
            <person name="Garcia-Valdes E."/>
        </authorList>
    </citation>
    <scope>NUCLEOTIDE SEQUENCE [LARGE SCALE GENOMIC DNA]</scope>
    <source>
        <strain evidence="2 3">P66</strain>
    </source>
</reference>
<name>A0ABS2C6Q1_9PSED</name>
<gene>
    <name evidence="2" type="ORF">H8F21_28740</name>
</gene>
<keyword evidence="3" id="KW-1185">Reference proteome</keyword>
<dbReference type="Proteomes" id="UP000745663">
    <property type="component" value="Unassembled WGS sequence"/>
</dbReference>
<dbReference type="RefSeq" id="WP_203585794.1">
    <property type="nucleotide sequence ID" value="NZ_JACOPV010000032.1"/>
</dbReference>
<dbReference type="EMBL" id="JACOPV010000032">
    <property type="protein sequence ID" value="MBM5461548.1"/>
    <property type="molecule type" value="Genomic_DNA"/>
</dbReference>
<sequence>MIFLSEPPLPEETMVSWAWRVFNEVDCPTEWIALHQAFYASHGCDPDFNFLSPFALELQRITQLTASDLRESFSVGGALVIPRKARSAYCYECLEDSVRQVGLPSWKRSWCSPFIPICQKHQHVLSDTLNSDAKYYEFPALAFIEGAESSYSARGGRLSNYSKRWHGERYMDPAVQSQHWYCSFLSSGSESWRFSLRRLWEVIFIALMACHVARLGTWKGWAAGETGPGRSTAREKRNATGSLLKEGLYGSISTRMEALFYCGMVFGVFRFMSSEDDVFGYAPMDPLVLGRRMRRDKPEISLWLVGYMERRHALLLPATKQFLEGLKLSPGSYDHRFKW</sequence>
<organism evidence="2 3">
    <name type="scientific">Pseudomonas arcuscaelestis</name>
    <dbReference type="NCBI Taxonomy" id="2710591"/>
    <lineage>
        <taxon>Bacteria</taxon>
        <taxon>Pseudomonadati</taxon>
        <taxon>Pseudomonadota</taxon>
        <taxon>Gammaproteobacteria</taxon>
        <taxon>Pseudomonadales</taxon>
        <taxon>Pseudomonadaceae</taxon>
        <taxon>Pseudomonas</taxon>
    </lineage>
</organism>
<evidence type="ECO:0000313" key="3">
    <source>
        <dbReference type="Proteomes" id="UP000745663"/>
    </source>
</evidence>
<evidence type="ECO:0000313" key="2">
    <source>
        <dbReference type="EMBL" id="MBM5461548.1"/>
    </source>
</evidence>
<proteinExistence type="predicted"/>
<accession>A0ABS2C6Q1</accession>
<protein>
    <submittedName>
        <fullName evidence="2">TniQ family protein</fullName>
    </submittedName>
</protein>
<dbReference type="InterPro" id="IPR009492">
    <property type="entry name" value="TniQ"/>
</dbReference>
<evidence type="ECO:0000259" key="1">
    <source>
        <dbReference type="Pfam" id="PF06527"/>
    </source>
</evidence>
<dbReference type="Pfam" id="PF06527">
    <property type="entry name" value="TniQ"/>
    <property type="match status" value="1"/>
</dbReference>
<feature type="domain" description="TniQ" evidence="1">
    <location>
        <begin position="8"/>
        <end position="125"/>
    </location>
</feature>